<organism evidence="6 7">
    <name type="scientific">Heliocybe sulcata</name>
    <dbReference type="NCBI Taxonomy" id="5364"/>
    <lineage>
        <taxon>Eukaryota</taxon>
        <taxon>Fungi</taxon>
        <taxon>Dikarya</taxon>
        <taxon>Basidiomycota</taxon>
        <taxon>Agaricomycotina</taxon>
        <taxon>Agaricomycetes</taxon>
        <taxon>Gloeophyllales</taxon>
        <taxon>Gloeophyllaceae</taxon>
        <taxon>Heliocybe</taxon>
    </lineage>
</organism>
<dbReference type="PANTHER" id="PTHR22791:SF6">
    <property type="entry name" value="RING-TYPE DOMAIN-CONTAINING PROTEIN"/>
    <property type="match status" value="1"/>
</dbReference>
<dbReference type="GO" id="GO:0016567">
    <property type="term" value="P:protein ubiquitination"/>
    <property type="evidence" value="ECO:0007669"/>
    <property type="project" value="TreeGrafter"/>
</dbReference>
<dbReference type="EMBL" id="ML213513">
    <property type="protein sequence ID" value="TFK50337.1"/>
    <property type="molecule type" value="Genomic_DNA"/>
</dbReference>
<dbReference type="InterPro" id="IPR051435">
    <property type="entry name" value="RING_finger_E3_ubiq-ligases"/>
</dbReference>
<accession>A0A5C3MZ75</accession>
<keyword evidence="1" id="KW-0479">Metal-binding</keyword>
<dbReference type="STRING" id="5364.A0A5C3MZ75"/>
<dbReference type="OrthoDB" id="6105938at2759"/>
<keyword evidence="3" id="KW-0862">Zinc</keyword>
<reference evidence="6 7" key="1">
    <citation type="journal article" date="2019" name="Nat. Ecol. Evol.">
        <title>Megaphylogeny resolves global patterns of mushroom evolution.</title>
        <authorList>
            <person name="Varga T."/>
            <person name="Krizsan K."/>
            <person name="Foldi C."/>
            <person name="Dima B."/>
            <person name="Sanchez-Garcia M."/>
            <person name="Sanchez-Ramirez S."/>
            <person name="Szollosi G.J."/>
            <person name="Szarkandi J.G."/>
            <person name="Papp V."/>
            <person name="Albert L."/>
            <person name="Andreopoulos W."/>
            <person name="Angelini C."/>
            <person name="Antonin V."/>
            <person name="Barry K.W."/>
            <person name="Bougher N.L."/>
            <person name="Buchanan P."/>
            <person name="Buyck B."/>
            <person name="Bense V."/>
            <person name="Catcheside P."/>
            <person name="Chovatia M."/>
            <person name="Cooper J."/>
            <person name="Damon W."/>
            <person name="Desjardin D."/>
            <person name="Finy P."/>
            <person name="Geml J."/>
            <person name="Haridas S."/>
            <person name="Hughes K."/>
            <person name="Justo A."/>
            <person name="Karasinski D."/>
            <person name="Kautmanova I."/>
            <person name="Kiss B."/>
            <person name="Kocsube S."/>
            <person name="Kotiranta H."/>
            <person name="LaButti K.M."/>
            <person name="Lechner B.E."/>
            <person name="Liimatainen K."/>
            <person name="Lipzen A."/>
            <person name="Lukacs Z."/>
            <person name="Mihaltcheva S."/>
            <person name="Morgado L.N."/>
            <person name="Niskanen T."/>
            <person name="Noordeloos M.E."/>
            <person name="Ohm R.A."/>
            <person name="Ortiz-Santana B."/>
            <person name="Ovrebo C."/>
            <person name="Racz N."/>
            <person name="Riley R."/>
            <person name="Savchenko A."/>
            <person name="Shiryaev A."/>
            <person name="Soop K."/>
            <person name="Spirin V."/>
            <person name="Szebenyi C."/>
            <person name="Tomsovsky M."/>
            <person name="Tulloss R.E."/>
            <person name="Uehling J."/>
            <person name="Grigoriev I.V."/>
            <person name="Vagvolgyi C."/>
            <person name="Papp T."/>
            <person name="Martin F.M."/>
            <person name="Miettinen O."/>
            <person name="Hibbett D.S."/>
            <person name="Nagy L.G."/>
        </authorList>
    </citation>
    <scope>NUCLEOTIDE SEQUENCE [LARGE SCALE GENOMIC DNA]</scope>
    <source>
        <strain evidence="6 7">OMC1185</strain>
    </source>
</reference>
<dbReference type="SUPFAM" id="SSF57850">
    <property type="entry name" value="RING/U-box"/>
    <property type="match status" value="1"/>
</dbReference>
<evidence type="ECO:0000259" key="5">
    <source>
        <dbReference type="PROSITE" id="PS50089"/>
    </source>
</evidence>
<dbReference type="PANTHER" id="PTHR22791">
    <property type="entry name" value="RING-TYPE DOMAIN-CONTAINING PROTEIN"/>
    <property type="match status" value="1"/>
</dbReference>
<dbReference type="GO" id="GO:0008270">
    <property type="term" value="F:zinc ion binding"/>
    <property type="evidence" value="ECO:0007669"/>
    <property type="project" value="UniProtKB-KW"/>
</dbReference>
<evidence type="ECO:0000256" key="4">
    <source>
        <dbReference type="PROSITE-ProRule" id="PRU00175"/>
    </source>
</evidence>
<dbReference type="Pfam" id="PF14634">
    <property type="entry name" value="zf-RING_5"/>
    <property type="match status" value="1"/>
</dbReference>
<evidence type="ECO:0000256" key="2">
    <source>
        <dbReference type="ARBA" id="ARBA00022771"/>
    </source>
</evidence>
<evidence type="ECO:0000313" key="7">
    <source>
        <dbReference type="Proteomes" id="UP000305948"/>
    </source>
</evidence>
<evidence type="ECO:0000313" key="6">
    <source>
        <dbReference type="EMBL" id="TFK50337.1"/>
    </source>
</evidence>
<dbReference type="Gene3D" id="3.30.40.10">
    <property type="entry name" value="Zinc/RING finger domain, C3HC4 (zinc finger)"/>
    <property type="match status" value="1"/>
</dbReference>
<dbReference type="InterPro" id="IPR013083">
    <property type="entry name" value="Znf_RING/FYVE/PHD"/>
</dbReference>
<keyword evidence="7" id="KW-1185">Reference proteome</keyword>
<dbReference type="AlphaFoldDB" id="A0A5C3MZ75"/>
<gene>
    <name evidence="6" type="ORF">OE88DRAFT_240660</name>
</gene>
<dbReference type="InterPro" id="IPR001841">
    <property type="entry name" value="Znf_RING"/>
</dbReference>
<dbReference type="GO" id="GO:0061630">
    <property type="term" value="F:ubiquitin protein ligase activity"/>
    <property type="evidence" value="ECO:0007669"/>
    <property type="project" value="TreeGrafter"/>
</dbReference>
<dbReference type="SMART" id="SM00184">
    <property type="entry name" value="RING"/>
    <property type="match status" value="1"/>
</dbReference>
<protein>
    <recommendedName>
        <fullName evidence="5">RING-type domain-containing protein</fullName>
    </recommendedName>
</protein>
<dbReference type="Proteomes" id="UP000305948">
    <property type="component" value="Unassembled WGS sequence"/>
</dbReference>
<proteinExistence type="predicted"/>
<dbReference type="PROSITE" id="PS00518">
    <property type="entry name" value="ZF_RING_1"/>
    <property type="match status" value="1"/>
</dbReference>
<dbReference type="PROSITE" id="PS50089">
    <property type="entry name" value="ZF_RING_2"/>
    <property type="match status" value="1"/>
</dbReference>
<dbReference type="InterPro" id="IPR017907">
    <property type="entry name" value="Znf_RING_CS"/>
</dbReference>
<evidence type="ECO:0000256" key="3">
    <source>
        <dbReference type="ARBA" id="ARBA00022833"/>
    </source>
</evidence>
<feature type="domain" description="RING-type" evidence="5">
    <location>
        <begin position="10"/>
        <end position="50"/>
    </location>
</feature>
<sequence>MLVVHPNSTCDVCLEGYTSGSNVPHSISCGHVFCLRCLQSLTRLICPLCRTTFDPIEIRKLHIDKAVQPISATAVAAATPATADPEVVEDVRRLQDKIDHIVLEGASLTDVRNTIDETHAWLKSRPKEEHRDLRASHRLLYRVTEDRSIIANLEKKEEEMKVRLVEAERLMSDISQKRKDEAAVAFAVEKSLREHYNRMNAEWNG</sequence>
<name>A0A5C3MZ75_9AGAM</name>
<evidence type="ECO:0000256" key="1">
    <source>
        <dbReference type="ARBA" id="ARBA00022723"/>
    </source>
</evidence>
<keyword evidence="2 4" id="KW-0863">Zinc-finger</keyword>